<dbReference type="EMBL" id="FTNM01000006">
    <property type="protein sequence ID" value="SIR42744.1"/>
    <property type="molecule type" value="Genomic_DNA"/>
</dbReference>
<dbReference type="AlphaFoldDB" id="A0A1N7AUK1"/>
<proteinExistence type="predicted"/>
<name>A0A1N7AUK1_9BACT</name>
<sequence>MCMNGLTGCDNLKPSTLWNFYGTQAQDRRLKWEYLNKDKSKGYRVEMTNVPTPATVVEAPVRILWGENINFQFERNSAADSVVIALLFVPKDKIDDILPFPVIGGTRSWIFAAKPNESSITMKKEVLQSMGQRSGFPTANDSVFVDVMTFRHVIKNIDNKKILISYTINDIRPVVQERDVD</sequence>
<reference evidence="2" key="1">
    <citation type="submission" date="2017-01" db="EMBL/GenBank/DDBJ databases">
        <authorList>
            <person name="Varghese N."/>
            <person name="Submissions S."/>
        </authorList>
    </citation>
    <scope>NUCLEOTIDE SEQUENCE [LARGE SCALE GENOMIC DNA]</scope>
    <source>
        <strain evidence="2">DM9</strain>
    </source>
</reference>
<accession>A0A1N7AUK1</accession>
<organism evidence="1 2">
    <name type="scientific">Pontibacter lucknowensis</name>
    <dbReference type="NCBI Taxonomy" id="1077936"/>
    <lineage>
        <taxon>Bacteria</taxon>
        <taxon>Pseudomonadati</taxon>
        <taxon>Bacteroidota</taxon>
        <taxon>Cytophagia</taxon>
        <taxon>Cytophagales</taxon>
        <taxon>Hymenobacteraceae</taxon>
        <taxon>Pontibacter</taxon>
    </lineage>
</organism>
<evidence type="ECO:0000313" key="2">
    <source>
        <dbReference type="Proteomes" id="UP000185924"/>
    </source>
</evidence>
<evidence type="ECO:0000313" key="1">
    <source>
        <dbReference type="EMBL" id="SIR42744.1"/>
    </source>
</evidence>
<gene>
    <name evidence="1" type="ORF">SAMN05421545_3591</name>
</gene>
<keyword evidence="2" id="KW-1185">Reference proteome</keyword>
<dbReference type="Proteomes" id="UP000185924">
    <property type="component" value="Unassembled WGS sequence"/>
</dbReference>
<protein>
    <submittedName>
        <fullName evidence="1">Uncharacterized protein</fullName>
    </submittedName>
</protein>